<dbReference type="RefSeq" id="WP_016176661.1">
    <property type="nucleotide sequence ID" value="NZ_CABGIQ010000025.1"/>
</dbReference>
<keyword evidence="2" id="KW-1133">Transmembrane helix</keyword>
<evidence type="ECO:0000313" key="3">
    <source>
        <dbReference type="EMBL" id="PEH44700.1"/>
    </source>
</evidence>
<name>A0A367CD70_9ENTE</name>
<organism evidence="4 6">
    <name type="scientific">Enterococcus durans</name>
    <dbReference type="NCBI Taxonomy" id="53345"/>
    <lineage>
        <taxon>Bacteria</taxon>
        <taxon>Bacillati</taxon>
        <taxon>Bacillota</taxon>
        <taxon>Bacilli</taxon>
        <taxon>Lactobacillales</taxon>
        <taxon>Enterococcaceae</taxon>
        <taxon>Enterococcus</taxon>
    </lineage>
</organism>
<dbReference type="Proteomes" id="UP000252797">
    <property type="component" value="Unassembled WGS sequence"/>
</dbReference>
<feature type="compositionally biased region" description="Basic and acidic residues" evidence="1">
    <location>
        <begin position="75"/>
        <end position="93"/>
    </location>
</feature>
<keyword evidence="2" id="KW-0812">Transmembrane</keyword>
<evidence type="ECO:0000256" key="2">
    <source>
        <dbReference type="SAM" id="Phobius"/>
    </source>
</evidence>
<proteinExistence type="predicted"/>
<feature type="transmembrane region" description="Helical" evidence="2">
    <location>
        <begin position="22"/>
        <end position="50"/>
    </location>
</feature>
<dbReference type="Proteomes" id="UP000220669">
    <property type="component" value="Unassembled WGS sequence"/>
</dbReference>
<reference evidence="4 6" key="1">
    <citation type="submission" date="2015-06" db="EMBL/GenBank/DDBJ databases">
        <title>The Genome Sequence of Enterococcus durans 4EA1.</title>
        <authorList>
            <consortium name="The Broad Institute Genomics Platform"/>
            <consortium name="The Broad Institute Genome Sequencing Center for Infectious Disease"/>
            <person name="Earl A.M."/>
            <person name="Van Tyne D."/>
            <person name="Lebreton F."/>
            <person name="Saavedra J.T."/>
            <person name="Gilmore M.S."/>
            <person name="Manson Mcguire A."/>
            <person name="Clock S."/>
            <person name="Crupain M."/>
            <person name="Rangan U."/>
            <person name="Young S."/>
            <person name="Abouelleil A."/>
            <person name="Cao P."/>
            <person name="Chapman S.B."/>
            <person name="Griggs A."/>
            <person name="Priest M."/>
            <person name="Shea T."/>
            <person name="Wortman J."/>
            <person name="Nusbaum C."/>
            <person name="Birren B."/>
        </authorList>
    </citation>
    <scope>NUCLEOTIDE SEQUENCE [LARGE SCALE GENOMIC DNA]</scope>
    <source>
        <strain evidence="4 6">4EA1</strain>
    </source>
</reference>
<evidence type="ECO:0000313" key="5">
    <source>
        <dbReference type="Proteomes" id="UP000220669"/>
    </source>
</evidence>
<dbReference type="EMBL" id="PDEB01000004">
    <property type="protein sequence ID" value="PEH44700.1"/>
    <property type="molecule type" value="Genomic_DNA"/>
</dbReference>
<dbReference type="AlphaFoldDB" id="A0A367CD70"/>
<dbReference type="EMBL" id="LEPB01000004">
    <property type="protein sequence ID" value="RCA10599.1"/>
    <property type="molecule type" value="Genomic_DNA"/>
</dbReference>
<gene>
    <name evidence="3" type="ORF">CRM96_06635</name>
    <name evidence="4" type="ORF">EA71_01351</name>
</gene>
<feature type="region of interest" description="Disordered" evidence="1">
    <location>
        <begin position="69"/>
        <end position="99"/>
    </location>
</feature>
<dbReference type="KEGG" id="edu:LIU_08065"/>
<keyword evidence="2" id="KW-0472">Membrane</keyword>
<evidence type="ECO:0000313" key="6">
    <source>
        <dbReference type="Proteomes" id="UP000252797"/>
    </source>
</evidence>
<comment type="caution">
    <text evidence="4">The sequence shown here is derived from an EMBL/GenBank/DDBJ whole genome shotgun (WGS) entry which is preliminary data.</text>
</comment>
<accession>A0A367CD70</accession>
<protein>
    <submittedName>
        <fullName evidence="4">Uncharacterized protein</fullName>
    </submittedName>
</protein>
<sequence length="99" mass="11731">MDFGWIKTMFSDLNDHSISTKIIFILITIATLGYVLRMIIPLIYAIIDIFNELFAFKKRHRYRSLVKKGMQKQKKTIEDNFEKGKTDSKEFKKSYSKTN</sequence>
<evidence type="ECO:0000256" key="1">
    <source>
        <dbReference type="SAM" id="MobiDB-lite"/>
    </source>
</evidence>
<reference evidence="3 5" key="2">
    <citation type="submission" date="2017-09" db="EMBL/GenBank/DDBJ databases">
        <title>FDA dAtabase for Regulatory Grade micrObial Sequences (FDA-ARGOS): Supporting development and validation of Infectious Disease Dx tests.</title>
        <authorList>
            <person name="Minogue T."/>
            <person name="Wolcott M."/>
            <person name="Wasieloski L."/>
            <person name="Aguilar W."/>
            <person name="Moore D."/>
            <person name="Tallon L.J."/>
            <person name="Sadzewicz L."/>
            <person name="Ott S."/>
            <person name="Zhao X."/>
            <person name="Nagaraj S."/>
            <person name="Vavikolanu K."/>
            <person name="Aluvathingal J."/>
            <person name="Nadendla S."/>
            <person name="Sichtig H."/>
        </authorList>
    </citation>
    <scope>NUCLEOTIDE SEQUENCE [LARGE SCALE GENOMIC DNA]</scope>
    <source>
        <strain evidence="3 5">FDAARGOS_396</strain>
    </source>
</reference>
<evidence type="ECO:0000313" key="4">
    <source>
        <dbReference type="EMBL" id="RCA10599.1"/>
    </source>
</evidence>